<dbReference type="RefSeq" id="WP_095308056.1">
    <property type="nucleotide sequence ID" value="NZ_JAMAWL010000014.1"/>
</dbReference>
<proteinExistence type="predicted"/>
<dbReference type="CDD" id="cd19977">
    <property type="entry name" value="PBP1_EndR-like"/>
    <property type="match status" value="1"/>
</dbReference>
<evidence type="ECO:0000256" key="3">
    <source>
        <dbReference type="ARBA" id="ARBA00023125"/>
    </source>
</evidence>
<dbReference type="InterPro" id="IPR028082">
    <property type="entry name" value="Peripla_BP_I"/>
</dbReference>
<dbReference type="Gene3D" id="3.40.50.2300">
    <property type="match status" value="2"/>
</dbReference>
<dbReference type="SUPFAM" id="SSF47413">
    <property type="entry name" value="lambda repressor-like DNA-binding domains"/>
    <property type="match status" value="1"/>
</dbReference>
<evidence type="ECO:0000313" key="6">
    <source>
        <dbReference type="EMBL" id="RHW35575.1"/>
    </source>
</evidence>
<dbReference type="Pfam" id="PF00356">
    <property type="entry name" value="LacI"/>
    <property type="match status" value="1"/>
</dbReference>
<dbReference type="SMART" id="SM00354">
    <property type="entry name" value="HTH_LACI"/>
    <property type="match status" value="1"/>
</dbReference>
<dbReference type="Proteomes" id="UP000285456">
    <property type="component" value="Unassembled WGS sequence"/>
</dbReference>
<reference evidence="6 7" key="1">
    <citation type="journal article" date="2007" name="Int. J. Syst. Evol. Microbiol.">
        <title>Oceanobacillus profundus sp. nov., isolated from a deep-sea sediment core.</title>
        <authorList>
            <person name="Kim Y.G."/>
            <person name="Choi D.H."/>
            <person name="Hyun S."/>
            <person name="Cho B.C."/>
        </authorList>
    </citation>
    <scope>NUCLEOTIDE SEQUENCE [LARGE SCALE GENOMIC DNA]</scope>
    <source>
        <strain evidence="6 7">DSM 18246</strain>
    </source>
</reference>
<dbReference type="SUPFAM" id="SSF53822">
    <property type="entry name" value="Periplasmic binding protein-like I"/>
    <property type="match status" value="1"/>
</dbReference>
<evidence type="ECO:0000256" key="1">
    <source>
        <dbReference type="ARBA" id="ARBA00022491"/>
    </source>
</evidence>
<dbReference type="InterPro" id="IPR010982">
    <property type="entry name" value="Lambda_DNA-bd_dom_sf"/>
</dbReference>
<gene>
    <name evidence="6" type="ORF">D1B32_02830</name>
</gene>
<keyword evidence="4" id="KW-0804">Transcription</keyword>
<organism evidence="6 7">
    <name type="scientific">Oceanobacillus profundus</name>
    <dbReference type="NCBI Taxonomy" id="372463"/>
    <lineage>
        <taxon>Bacteria</taxon>
        <taxon>Bacillati</taxon>
        <taxon>Bacillota</taxon>
        <taxon>Bacilli</taxon>
        <taxon>Bacillales</taxon>
        <taxon>Bacillaceae</taxon>
        <taxon>Oceanobacillus</taxon>
    </lineage>
</organism>
<keyword evidence="3 6" id="KW-0238">DNA-binding</keyword>
<dbReference type="InterPro" id="IPR000843">
    <property type="entry name" value="HTH_LacI"/>
</dbReference>
<evidence type="ECO:0000256" key="4">
    <source>
        <dbReference type="ARBA" id="ARBA00023163"/>
    </source>
</evidence>
<name>A0A417YP63_9BACI</name>
<evidence type="ECO:0000313" key="7">
    <source>
        <dbReference type="Proteomes" id="UP000285456"/>
    </source>
</evidence>
<dbReference type="GO" id="GO:0003700">
    <property type="term" value="F:DNA-binding transcription factor activity"/>
    <property type="evidence" value="ECO:0007669"/>
    <property type="project" value="TreeGrafter"/>
</dbReference>
<evidence type="ECO:0000259" key="5">
    <source>
        <dbReference type="PROSITE" id="PS50932"/>
    </source>
</evidence>
<protein>
    <submittedName>
        <fullName evidence="6">LacI family DNA-binding transcriptional regulator</fullName>
    </submittedName>
</protein>
<keyword evidence="1" id="KW-0678">Repressor</keyword>
<dbReference type="Gene3D" id="1.10.260.40">
    <property type="entry name" value="lambda repressor-like DNA-binding domains"/>
    <property type="match status" value="1"/>
</dbReference>
<dbReference type="PANTHER" id="PTHR30146:SF148">
    <property type="entry name" value="HTH-TYPE TRANSCRIPTIONAL REPRESSOR PURR-RELATED"/>
    <property type="match status" value="1"/>
</dbReference>
<evidence type="ECO:0000256" key="2">
    <source>
        <dbReference type="ARBA" id="ARBA00023015"/>
    </source>
</evidence>
<dbReference type="GO" id="GO:0000976">
    <property type="term" value="F:transcription cis-regulatory region binding"/>
    <property type="evidence" value="ECO:0007669"/>
    <property type="project" value="TreeGrafter"/>
</dbReference>
<accession>A0A417YP63</accession>
<dbReference type="InterPro" id="IPR046335">
    <property type="entry name" value="LacI/GalR-like_sensor"/>
</dbReference>
<sequence length="334" mass="37922">MKKTTIADVAKHANVSKSTVSQYLNQRFDYMGEQTKERIEKAIAELKYSPNILARGLKQKSSTTIGVIVANILHVFSTQVIRAIEDFCNEKDFHVIVCNADDDPVKEKRYIEMLRAKQVDGIIAFPTGENVELYKGIIEENYPVVFMDRLIPGITINTILLDNEQAAFLAVDEFIKKGHERIGVVSPPLTQNVTPRFERMEGYKKALENYGIQFNPDYIQSGEIEEMHRKLKQMMCLPVPPTAILAINDRTLIEILTYTKEEQLRIPEDLALINVDDVSFAGIYNPALTTIAQPAFEMGKKAAEVLFDLMRDKNVSADAKVYRFKPELIVRESC</sequence>
<dbReference type="CDD" id="cd01392">
    <property type="entry name" value="HTH_LacI"/>
    <property type="match status" value="1"/>
</dbReference>
<dbReference type="PANTHER" id="PTHR30146">
    <property type="entry name" value="LACI-RELATED TRANSCRIPTIONAL REPRESSOR"/>
    <property type="match status" value="1"/>
</dbReference>
<feature type="domain" description="HTH lacI-type" evidence="5">
    <location>
        <begin position="4"/>
        <end position="59"/>
    </location>
</feature>
<comment type="caution">
    <text evidence="6">The sequence shown here is derived from an EMBL/GenBank/DDBJ whole genome shotgun (WGS) entry which is preliminary data.</text>
</comment>
<keyword evidence="2" id="KW-0805">Transcription regulation</keyword>
<dbReference type="EMBL" id="QWEH01000001">
    <property type="protein sequence ID" value="RHW35575.1"/>
    <property type="molecule type" value="Genomic_DNA"/>
</dbReference>
<dbReference type="PROSITE" id="PS50932">
    <property type="entry name" value="HTH_LACI_2"/>
    <property type="match status" value="1"/>
</dbReference>
<dbReference type="Pfam" id="PF13377">
    <property type="entry name" value="Peripla_BP_3"/>
    <property type="match status" value="1"/>
</dbReference>
<dbReference type="PROSITE" id="PS00356">
    <property type="entry name" value="HTH_LACI_1"/>
    <property type="match status" value="1"/>
</dbReference>
<dbReference type="AlphaFoldDB" id="A0A417YP63"/>
<keyword evidence="7" id="KW-1185">Reference proteome</keyword>
<dbReference type="OrthoDB" id="1639518at2"/>